<accession>A0A8R1EGB1</accession>
<proteinExistence type="predicted"/>
<reference evidence="1" key="2">
    <citation type="submission" date="2022-06" db="UniProtKB">
        <authorList>
            <consortium name="EnsemblMetazoa"/>
        </authorList>
    </citation>
    <scope>IDENTIFICATION</scope>
    <source>
        <strain evidence="1">DF5081</strain>
    </source>
</reference>
<name>A0A8R1EGB1_CAEJA</name>
<dbReference type="AlphaFoldDB" id="A0A8R1EGB1"/>
<protein>
    <submittedName>
        <fullName evidence="1">Uncharacterized protein</fullName>
    </submittedName>
</protein>
<dbReference type="EnsemblMetazoa" id="CJA36278.1">
    <property type="protein sequence ID" value="CJA36278.1"/>
    <property type="gene ID" value="WBGene00212125"/>
</dbReference>
<evidence type="ECO:0000313" key="2">
    <source>
        <dbReference type="Proteomes" id="UP000005237"/>
    </source>
</evidence>
<dbReference type="Proteomes" id="UP000005237">
    <property type="component" value="Unassembled WGS sequence"/>
</dbReference>
<keyword evidence="2" id="KW-1185">Reference proteome</keyword>
<evidence type="ECO:0000313" key="1">
    <source>
        <dbReference type="EnsemblMetazoa" id="CJA36278.1"/>
    </source>
</evidence>
<sequence>MKIVAMMPRVATAKREIHARRLWRDDDHYRWIQNNQQCQVCRLVIEGTKVRPHASEDCFVQFAERVTYLQATRPTMCLTCGGDSEHPRHRRQGCGFVPPACNQCMRINRGFRHDHAQWTAMCLHLNPTGHILPGSNVTRDHNRNTEV</sequence>
<reference evidence="2" key="1">
    <citation type="submission" date="2010-08" db="EMBL/GenBank/DDBJ databases">
        <authorList>
            <consortium name="Caenorhabditis japonica Sequencing Consortium"/>
            <person name="Wilson R.K."/>
        </authorList>
    </citation>
    <scope>NUCLEOTIDE SEQUENCE [LARGE SCALE GENOMIC DNA]</scope>
    <source>
        <strain evidence="2">DF5081</strain>
    </source>
</reference>
<organism evidence="1 2">
    <name type="scientific">Caenorhabditis japonica</name>
    <dbReference type="NCBI Taxonomy" id="281687"/>
    <lineage>
        <taxon>Eukaryota</taxon>
        <taxon>Metazoa</taxon>
        <taxon>Ecdysozoa</taxon>
        <taxon>Nematoda</taxon>
        <taxon>Chromadorea</taxon>
        <taxon>Rhabditida</taxon>
        <taxon>Rhabditina</taxon>
        <taxon>Rhabditomorpha</taxon>
        <taxon>Rhabditoidea</taxon>
        <taxon>Rhabditidae</taxon>
        <taxon>Peloderinae</taxon>
        <taxon>Caenorhabditis</taxon>
    </lineage>
</organism>